<evidence type="ECO:0000256" key="3">
    <source>
        <dbReference type="ARBA" id="ARBA00022606"/>
    </source>
</evidence>
<evidence type="ECO:0000313" key="12">
    <source>
        <dbReference type="Proteomes" id="UP000826195"/>
    </source>
</evidence>
<keyword evidence="7 10" id="KW-0472">Membrane</keyword>
<keyword evidence="3" id="KW-0716">Sensory transduction</keyword>
<evidence type="ECO:0000256" key="4">
    <source>
        <dbReference type="ARBA" id="ARBA00022692"/>
    </source>
</evidence>
<evidence type="ECO:0000256" key="6">
    <source>
        <dbReference type="ARBA" id="ARBA00022989"/>
    </source>
</evidence>
<evidence type="ECO:0000256" key="2">
    <source>
        <dbReference type="ARBA" id="ARBA00022475"/>
    </source>
</evidence>
<comment type="subcellular location">
    <subcellularLocation>
        <location evidence="1">Cell membrane</location>
        <topology evidence="1">Multi-pass membrane protein</topology>
    </subcellularLocation>
</comment>
<keyword evidence="5" id="KW-0552">Olfaction</keyword>
<keyword evidence="4 10" id="KW-0812">Transmembrane</keyword>
<keyword evidence="12" id="KW-1185">Reference proteome</keyword>
<sequence length="317" mass="36368">MVINIKSYSQQENMEIKLFTSACGFLVLATIFFGLRQKPGLLIKALYPFETDHSPIYEIVAFIQIYSESYFFAIIIATDGMVIALIRWTTIHFTALAANYKNCNSKLIKRATIVSINETWELANQYNSSKLSPEDLEIKSFVAFEKHESENSVDDFNWRYKTCIKHHQRLLKLTIDVNITINLLLLLQFSASLTIVCLCGFQIILNLNNSFRVMQFAVFVLIALGELFVFCWYGNEFTHVTNSLTYNQWSSGWEYINDSTNSDKKQKLHNLITITMLQTMHPIEFKAVGLFVLSTATFLSVVKSSYSVLALLMNMND</sequence>
<dbReference type="GO" id="GO:0004984">
    <property type="term" value="F:olfactory receptor activity"/>
    <property type="evidence" value="ECO:0007669"/>
    <property type="project" value="InterPro"/>
</dbReference>
<evidence type="ECO:0008006" key="13">
    <source>
        <dbReference type="Google" id="ProtNLM"/>
    </source>
</evidence>
<feature type="transmembrane region" description="Helical" evidence="10">
    <location>
        <begin position="179"/>
        <end position="205"/>
    </location>
</feature>
<dbReference type="AlphaFoldDB" id="A0AAV7J949"/>
<keyword evidence="2" id="KW-1003">Cell membrane</keyword>
<feature type="transmembrane region" description="Helical" evidence="10">
    <location>
        <begin position="287"/>
        <end position="313"/>
    </location>
</feature>
<dbReference type="GO" id="GO:0007165">
    <property type="term" value="P:signal transduction"/>
    <property type="evidence" value="ECO:0007669"/>
    <property type="project" value="UniProtKB-KW"/>
</dbReference>
<evidence type="ECO:0000256" key="7">
    <source>
        <dbReference type="ARBA" id="ARBA00023136"/>
    </source>
</evidence>
<dbReference type="PANTHER" id="PTHR21137:SF35">
    <property type="entry name" value="ODORANT RECEPTOR 19A-RELATED"/>
    <property type="match status" value="1"/>
</dbReference>
<proteinExistence type="predicted"/>
<evidence type="ECO:0000256" key="1">
    <source>
        <dbReference type="ARBA" id="ARBA00004651"/>
    </source>
</evidence>
<evidence type="ECO:0000313" key="11">
    <source>
        <dbReference type="EMBL" id="KAH0568236.1"/>
    </source>
</evidence>
<keyword evidence="9" id="KW-0807">Transducer</keyword>
<accession>A0AAV7J949</accession>
<evidence type="ECO:0000256" key="5">
    <source>
        <dbReference type="ARBA" id="ARBA00022725"/>
    </source>
</evidence>
<dbReference type="GO" id="GO:0005549">
    <property type="term" value="F:odorant binding"/>
    <property type="evidence" value="ECO:0007669"/>
    <property type="project" value="InterPro"/>
</dbReference>
<evidence type="ECO:0000256" key="9">
    <source>
        <dbReference type="ARBA" id="ARBA00023224"/>
    </source>
</evidence>
<feature type="transmembrane region" description="Helical" evidence="10">
    <location>
        <begin position="211"/>
        <end position="233"/>
    </location>
</feature>
<organism evidence="11 12">
    <name type="scientific">Cotesia glomerata</name>
    <name type="common">Lepidopteran parasitic wasp</name>
    <name type="synonym">Apanteles glomeratus</name>
    <dbReference type="NCBI Taxonomy" id="32391"/>
    <lineage>
        <taxon>Eukaryota</taxon>
        <taxon>Metazoa</taxon>
        <taxon>Ecdysozoa</taxon>
        <taxon>Arthropoda</taxon>
        <taxon>Hexapoda</taxon>
        <taxon>Insecta</taxon>
        <taxon>Pterygota</taxon>
        <taxon>Neoptera</taxon>
        <taxon>Endopterygota</taxon>
        <taxon>Hymenoptera</taxon>
        <taxon>Apocrita</taxon>
        <taxon>Ichneumonoidea</taxon>
        <taxon>Braconidae</taxon>
        <taxon>Microgastrinae</taxon>
        <taxon>Cotesia</taxon>
    </lineage>
</organism>
<feature type="transmembrane region" description="Helical" evidence="10">
    <location>
        <begin position="16"/>
        <end position="35"/>
    </location>
</feature>
<protein>
    <recommendedName>
        <fullName evidence="13">Odorant receptor</fullName>
    </recommendedName>
</protein>
<gene>
    <name evidence="11" type="ORF">KQX54_019764</name>
</gene>
<dbReference type="EMBL" id="JAHXZJ010000001">
    <property type="protein sequence ID" value="KAH0568236.1"/>
    <property type="molecule type" value="Genomic_DNA"/>
</dbReference>
<keyword evidence="6 10" id="KW-1133">Transmembrane helix</keyword>
<dbReference type="InterPro" id="IPR004117">
    <property type="entry name" value="7tm6_olfct_rcpt"/>
</dbReference>
<evidence type="ECO:0000256" key="8">
    <source>
        <dbReference type="ARBA" id="ARBA00023170"/>
    </source>
</evidence>
<dbReference type="GO" id="GO:0005886">
    <property type="term" value="C:plasma membrane"/>
    <property type="evidence" value="ECO:0007669"/>
    <property type="project" value="UniProtKB-SubCell"/>
</dbReference>
<dbReference type="PANTHER" id="PTHR21137">
    <property type="entry name" value="ODORANT RECEPTOR"/>
    <property type="match status" value="1"/>
</dbReference>
<dbReference type="Pfam" id="PF02949">
    <property type="entry name" value="7tm_6"/>
    <property type="match status" value="1"/>
</dbReference>
<dbReference type="Proteomes" id="UP000826195">
    <property type="component" value="Unassembled WGS sequence"/>
</dbReference>
<comment type="caution">
    <text evidence="11">The sequence shown here is derived from an EMBL/GenBank/DDBJ whole genome shotgun (WGS) entry which is preliminary data.</text>
</comment>
<keyword evidence="8" id="KW-0675">Receptor</keyword>
<reference evidence="11 12" key="1">
    <citation type="journal article" date="2021" name="J. Hered.">
        <title>A chromosome-level genome assembly of the parasitoid wasp, Cotesia glomerata (Hymenoptera: Braconidae).</title>
        <authorList>
            <person name="Pinto B.J."/>
            <person name="Weis J.J."/>
            <person name="Gamble T."/>
            <person name="Ode P.J."/>
            <person name="Paul R."/>
            <person name="Zaspel J.M."/>
        </authorList>
    </citation>
    <scope>NUCLEOTIDE SEQUENCE [LARGE SCALE GENOMIC DNA]</scope>
    <source>
        <strain evidence="11">CgM1</strain>
    </source>
</reference>
<evidence type="ECO:0000256" key="10">
    <source>
        <dbReference type="SAM" id="Phobius"/>
    </source>
</evidence>
<name>A0AAV7J949_COTGL</name>